<dbReference type="Proteomes" id="UP000265618">
    <property type="component" value="Unassembled WGS sequence"/>
</dbReference>
<sequence length="176" mass="19665">MRDREIGRGRKAVKGDEPSIIESTSTYFDSLLSLSRSLFQTDVLPKDLVAKDRRRREKEKSTHTDYAQRYGRLCLDLDTVEEAIRADPDSPESMSARISALRMRMLSLHTPSSAVAAGTASELVARLRTQYDMSGETEAEAGTETEKAPCRPCVLPVDVLMQLSSTERQLSALERQ</sequence>
<protein>
    <submittedName>
        <fullName evidence="1">Uncharacterized protein</fullName>
    </submittedName>
</protein>
<dbReference type="AlphaFoldDB" id="A0A9K3D270"/>
<reference evidence="1 2" key="1">
    <citation type="journal article" date="2018" name="PLoS ONE">
        <title>The draft genome of Kipferlia bialata reveals reductive genome evolution in fornicate parasites.</title>
        <authorList>
            <person name="Tanifuji G."/>
            <person name="Takabayashi S."/>
            <person name="Kume K."/>
            <person name="Takagi M."/>
            <person name="Nakayama T."/>
            <person name="Kamikawa R."/>
            <person name="Inagaki Y."/>
            <person name="Hashimoto T."/>
        </authorList>
    </citation>
    <scope>NUCLEOTIDE SEQUENCE [LARGE SCALE GENOMIC DNA]</scope>
    <source>
        <strain evidence="1">NY0173</strain>
    </source>
</reference>
<name>A0A9K3D270_9EUKA</name>
<keyword evidence="2" id="KW-1185">Reference proteome</keyword>
<dbReference type="EMBL" id="BDIP01003362">
    <property type="protein sequence ID" value="GIQ87609.1"/>
    <property type="molecule type" value="Genomic_DNA"/>
</dbReference>
<comment type="caution">
    <text evidence="1">The sequence shown here is derived from an EMBL/GenBank/DDBJ whole genome shotgun (WGS) entry which is preliminary data.</text>
</comment>
<organism evidence="1 2">
    <name type="scientific">Kipferlia bialata</name>
    <dbReference type="NCBI Taxonomy" id="797122"/>
    <lineage>
        <taxon>Eukaryota</taxon>
        <taxon>Metamonada</taxon>
        <taxon>Carpediemonas-like organisms</taxon>
        <taxon>Kipferlia</taxon>
    </lineage>
</organism>
<proteinExistence type="predicted"/>
<gene>
    <name evidence="1" type="ORF">KIPB_009683</name>
</gene>
<feature type="non-terminal residue" evidence="1">
    <location>
        <position position="1"/>
    </location>
</feature>
<evidence type="ECO:0000313" key="1">
    <source>
        <dbReference type="EMBL" id="GIQ87609.1"/>
    </source>
</evidence>
<evidence type="ECO:0000313" key="2">
    <source>
        <dbReference type="Proteomes" id="UP000265618"/>
    </source>
</evidence>
<accession>A0A9K3D270</accession>